<dbReference type="OrthoDB" id="10001928at2759"/>
<dbReference type="EMBL" id="NBII01000007">
    <property type="protein sequence ID" value="PAV17539.1"/>
    <property type="molecule type" value="Genomic_DNA"/>
</dbReference>
<feature type="compositionally biased region" description="Gly residues" evidence="3">
    <location>
        <begin position="1011"/>
        <end position="1023"/>
    </location>
</feature>
<dbReference type="Gene3D" id="3.30.710.10">
    <property type="entry name" value="Potassium Channel Kv1.1, Chain A"/>
    <property type="match status" value="1"/>
</dbReference>
<feature type="compositionally biased region" description="Gly residues" evidence="3">
    <location>
        <begin position="717"/>
        <end position="731"/>
    </location>
</feature>
<evidence type="ECO:0000313" key="5">
    <source>
        <dbReference type="Proteomes" id="UP000217199"/>
    </source>
</evidence>
<feature type="region of interest" description="Disordered" evidence="3">
    <location>
        <begin position="515"/>
        <end position="552"/>
    </location>
</feature>
<dbReference type="GO" id="GO:0005739">
    <property type="term" value="C:mitochondrion"/>
    <property type="evidence" value="ECO:0007669"/>
    <property type="project" value="TreeGrafter"/>
</dbReference>
<gene>
    <name evidence="4" type="ORF">PNOK_0760400</name>
</gene>
<feature type="compositionally biased region" description="Low complexity" evidence="3">
    <location>
        <begin position="1277"/>
        <end position="1307"/>
    </location>
</feature>
<feature type="compositionally biased region" description="Polar residues" evidence="3">
    <location>
        <begin position="269"/>
        <end position="278"/>
    </location>
</feature>
<feature type="compositionally biased region" description="Low complexity" evidence="3">
    <location>
        <begin position="648"/>
        <end position="663"/>
    </location>
</feature>
<dbReference type="GO" id="GO:0005829">
    <property type="term" value="C:cytosol"/>
    <property type="evidence" value="ECO:0007669"/>
    <property type="project" value="TreeGrafter"/>
</dbReference>
<keyword evidence="5" id="KW-1185">Reference proteome</keyword>
<keyword evidence="2" id="KW-0677">Repeat</keyword>
<dbReference type="Proteomes" id="UP000217199">
    <property type="component" value="Unassembled WGS sequence"/>
</dbReference>
<dbReference type="InterPro" id="IPR015915">
    <property type="entry name" value="Kelch-typ_b-propeller"/>
</dbReference>
<accession>A0A286UDD4</accession>
<reference evidence="4 5" key="1">
    <citation type="journal article" date="2017" name="Mol. Ecol.">
        <title>Comparative and population genomic landscape of Phellinus noxius: A hypervariable fungus causing root rot in trees.</title>
        <authorList>
            <person name="Chung C.L."/>
            <person name="Lee T.J."/>
            <person name="Akiba M."/>
            <person name="Lee H.H."/>
            <person name="Kuo T.H."/>
            <person name="Liu D."/>
            <person name="Ke H.M."/>
            <person name="Yokoi T."/>
            <person name="Roa M.B."/>
            <person name="Lu M.J."/>
            <person name="Chang Y.Y."/>
            <person name="Ann P.J."/>
            <person name="Tsai J.N."/>
            <person name="Chen C.Y."/>
            <person name="Tzean S.S."/>
            <person name="Ota Y."/>
            <person name="Hattori T."/>
            <person name="Sahashi N."/>
            <person name="Liou R.F."/>
            <person name="Kikuchi T."/>
            <person name="Tsai I.J."/>
        </authorList>
    </citation>
    <scope>NUCLEOTIDE SEQUENCE [LARGE SCALE GENOMIC DNA]</scope>
    <source>
        <strain evidence="4 5">FFPRI411160</strain>
    </source>
</reference>
<feature type="compositionally biased region" description="Pro residues" evidence="3">
    <location>
        <begin position="1045"/>
        <end position="1059"/>
    </location>
</feature>
<organism evidence="4 5">
    <name type="scientific">Pyrrhoderma noxium</name>
    <dbReference type="NCBI Taxonomy" id="2282107"/>
    <lineage>
        <taxon>Eukaryota</taxon>
        <taxon>Fungi</taxon>
        <taxon>Dikarya</taxon>
        <taxon>Basidiomycota</taxon>
        <taxon>Agaricomycotina</taxon>
        <taxon>Agaricomycetes</taxon>
        <taxon>Hymenochaetales</taxon>
        <taxon>Hymenochaetaceae</taxon>
        <taxon>Pyrrhoderma</taxon>
    </lineage>
</organism>
<dbReference type="InParanoid" id="A0A286UDD4"/>
<feature type="compositionally biased region" description="Low complexity" evidence="3">
    <location>
        <begin position="138"/>
        <end position="151"/>
    </location>
</feature>
<keyword evidence="1" id="KW-0880">Kelch repeat</keyword>
<dbReference type="SUPFAM" id="SSF117281">
    <property type="entry name" value="Kelch motif"/>
    <property type="match status" value="1"/>
</dbReference>
<feature type="compositionally biased region" description="Gly residues" evidence="3">
    <location>
        <begin position="1308"/>
        <end position="1320"/>
    </location>
</feature>
<feature type="region of interest" description="Disordered" evidence="3">
    <location>
        <begin position="648"/>
        <end position="743"/>
    </location>
</feature>
<dbReference type="Pfam" id="PF24681">
    <property type="entry name" value="Kelch_KLHDC2_KLHL20_DRC7"/>
    <property type="match status" value="1"/>
</dbReference>
<feature type="compositionally biased region" description="Polar residues" evidence="3">
    <location>
        <begin position="1"/>
        <end position="17"/>
    </location>
</feature>
<feature type="region of interest" description="Disordered" evidence="3">
    <location>
        <begin position="1"/>
        <end position="22"/>
    </location>
</feature>
<feature type="compositionally biased region" description="Basic and acidic residues" evidence="3">
    <location>
        <begin position="679"/>
        <end position="689"/>
    </location>
</feature>
<feature type="compositionally biased region" description="Polar residues" evidence="3">
    <location>
        <begin position="1033"/>
        <end position="1042"/>
    </location>
</feature>
<evidence type="ECO:0000256" key="3">
    <source>
        <dbReference type="SAM" id="MobiDB-lite"/>
    </source>
</evidence>
<feature type="compositionally biased region" description="Gly residues" evidence="3">
    <location>
        <begin position="1252"/>
        <end position="1263"/>
    </location>
</feature>
<dbReference type="STRING" id="2282107.A0A286UDD4"/>
<comment type="caution">
    <text evidence="4">The sequence shown here is derived from an EMBL/GenBank/DDBJ whole genome shotgun (WGS) entry which is preliminary data.</text>
</comment>
<name>A0A286UDD4_9AGAM</name>
<feature type="region of interest" description="Disordered" evidence="3">
    <location>
        <begin position="133"/>
        <end position="158"/>
    </location>
</feature>
<evidence type="ECO:0000256" key="1">
    <source>
        <dbReference type="ARBA" id="ARBA00022441"/>
    </source>
</evidence>
<feature type="region of interest" description="Disordered" evidence="3">
    <location>
        <begin position="1353"/>
        <end position="1382"/>
    </location>
</feature>
<dbReference type="InterPro" id="IPR011333">
    <property type="entry name" value="SKP1/BTB/POZ_sf"/>
</dbReference>
<feature type="region of interest" description="Disordered" evidence="3">
    <location>
        <begin position="1003"/>
        <end position="1067"/>
    </location>
</feature>
<dbReference type="GO" id="GO:0045454">
    <property type="term" value="P:cell redox homeostasis"/>
    <property type="evidence" value="ECO:0007669"/>
    <property type="project" value="TreeGrafter"/>
</dbReference>
<feature type="region of interest" description="Disordered" evidence="3">
    <location>
        <begin position="1151"/>
        <end position="1170"/>
    </location>
</feature>
<dbReference type="SUPFAM" id="SSF54695">
    <property type="entry name" value="POZ domain"/>
    <property type="match status" value="1"/>
</dbReference>
<evidence type="ECO:0000313" key="4">
    <source>
        <dbReference type="EMBL" id="PAV17539.1"/>
    </source>
</evidence>
<sequence>MHSVSDLTTSSRKTTGTVPPKLVGSSTTIVGDKMYLFGGRLVAERRMVADLYVFDLETFVWTKVPPAAGDDPPSARYFHSTDSWGNYLIIFGGMGHKPDAASSDDLVVLNDVRFLDITTFHWLPADPLLPSRSPVDGPSDSAADPIDPIDPVGSSSTNSSEFIPRARYAHLSSVTGSRLYIIGGQDLQNAWLDDICIFDLHARRWTSRKPYPRHAGTYRSVAVSAHLKVRDPAREISEGRTATGPASSDSSTGIGPPGGRFSVDRKPTSSKGEYTPSENLVHLPYSTGPLDASPNDIFLYSNYNFTDVKRELEVLTPHPGEDGDVHMSDRSSSMTGTVLPPGLRFPTGAICGNHLIFAGVYLAHSYQSYSIWALDLNTMTWSRLDPGAALAAGSWFRSALWNSQSRGTSKLLIFGNRQGSLVEDYNRRLLAWDDVAILDLEAFGIYQPPPQALDQRSQELGLAALEESTFADFELVCDDGRRIPCSRRMLEARWPWFRDQLRLLRDNAGRVINGSSELTSDANSAPPLPSEILPDSVPLASNAPSDTRPDPRMTPRALMLGEPYAIALALLQYLYTLALLTPLQHAPAVLSQLLLLGSTYNLPHLQRLVRHAMHRALVPSTSVGVYEVATLCGCQSLQIRALKAVMASSRRNTGRTRGNSNAGGPPPRGGGGSGGLGDRNSDRDRDRDTQGLSSSLRARGMSDVRGLNHSGSYNGPSGAGGTLAVGTGGPGETEANGTQMTATNEVGKSPRIMHSRGDSDGRWPEDVTNELDGDVDGDSGQLSGEFGKMRRALQDEIEGTTSKLQSQSRSRHTVNLSMDSIYLALQNADNGENPPESTLDPNLPPLPTIAMPYVPPIRTTSSLSRRLSPRISTDVSPVMTFAAGPNPPSVENTPVEMGVSSPIDSSLSSVRIQSPVSPVVSPIQRMPESVALDHSAMTMTVTTTTSPARRRAYSDLADLAIPSSKVAAGAGAGAAVPPSPSNYSFSSVSPRSSWVVTPSTLAPPTATRLGSGFGLGSPDGGGSSDSDGGVYASRSSISTNTRPSPLTPESPPLLTPDPGTPVFTHGHGFSAFALNAIDEGVGEGERDGERERDGESYRGCEDDDDVLGEVQRGQIVSVSAHRRNAYLQLQQPPGNRVVKGGAGAAYVERESTYTSGSGSTNPSTTSSSSGHVYATAATNMNTIVDVVIPERDEHVGWVDLSGNTPASTMLREMKAGVVKVPSVGERNVVGVPPMSPSASVESSEHSGSRVSLGGGGHGGGGGFLSKAKIKRKKKGESAVTSTTGTVSSSSFSASVHSLSSKSHSNGYSGSGGAGGAGGDSGWVDTKELKKAAKAEEKRRKKAEEKARLEKLAEQFSAGRQKGGATGDVTSVISSSGSSERRRAANEWIEDSVGMYGNMGFAAF</sequence>
<proteinExistence type="predicted"/>
<feature type="region of interest" description="Disordered" evidence="3">
    <location>
        <begin position="230"/>
        <end position="278"/>
    </location>
</feature>
<feature type="region of interest" description="Disordered" evidence="3">
    <location>
        <begin position="1226"/>
        <end position="1322"/>
    </location>
</feature>
<evidence type="ECO:0000256" key="2">
    <source>
        <dbReference type="ARBA" id="ARBA00022737"/>
    </source>
</evidence>
<protein>
    <submittedName>
        <fullName evidence="4">Galactose oxidase</fullName>
    </submittedName>
</protein>
<feature type="region of interest" description="Disordered" evidence="3">
    <location>
        <begin position="970"/>
        <end position="989"/>
    </location>
</feature>
<dbReference type="Gene3D" id="2.120.10.80">
    <property type="entry name" value="Kelch-type beta propeller"/>
    <property type="match status" value="2"/>
</dbReference>
<dbReference type="PANTHER" id="PTHR43503:SF2">
    <property type="entry name" value="NEGATIVE REGULATOR OF SPORULATION MDS3-RELATED"/>
    <property type="match status" value="1"/>
</dbReference>
<feature type="compositionally biased region" description="Polar residues" evidence="3">
    <location>
        <begin position="244"/>
        <end position="253"/>
    </location>
</feature>
<feature type="compositionally biased region" description="Low complexity" evidence="3">
    <location>
        <begin position="1152"/>
        <end position="1170"/>
    </location>
</feature>
<dbReference type="PANTHER" id="PTHR43503">
    <property type="entry name" value="MCG48959-RELATED"/>
    <property type="match status" value="1"/>
</dbReference>